<evidence type="ECO:0000313" key="4">
    <source>
        <dbReference type="EMBL" id="WAT25301.1"/>
    </source>
</evidence>
<dbReference type="PANTHER" id="PTHR34215">
    <property type="entry name" value="BLL0784 PROTEIN"/>
    <property type="match status" value="1"/>
</dbReference>
<reference evidence="2 6" key="1">
    <citation type="journal article" date="2016" name="Genome Announc.">
        <title>Complete Genome Sequences of Aerococcus christensenii CCUG 28831T, Aerococcus sanguinicola CCUG 43001T, Aerococcus urinae CCUG 36881T, Aerococcus urinaeequi CCUG 28094T, Aerococcus urinaehominis CCUG 42038 BT, and Aerococcus viridans CCUG 4311T.</title>
        <authorList>
            <person name="Carkaci D."/>
            <person name="Dargis R."/>
            <person name="Nielsen X.C."/>
            <person name="Skovgaard O."/>
            <person name="Fuursted K."/>
            <person name="Christensen J.J."/>
        </authorList>
    </citation>
    <scope>NUCLEOTIDE SEQUENCE [LARGE SCALE GENOMIC DNA]</scope>
    <source>
        <strain evidence="2 6">CCUG28094</strain>
    </source>
</reference>
<dbReference type="RefSeq" id="WP_026465960.1">
    <property type="nucleotide sequence ID" value="NZ_CANSXX010000006.1"/>
</dbReference>
<reference evidence="6" key="2">
    <citation type="submission" date="2016-01" db="EMBL/GenBank/DDBJ databases">
        <title>Six Aerococcus type strain genome sequencing and assembly using PacBio and Illumina Hiseq.</title>
        <authorList>
            <person name="Carkaci D."/>
            <person name="Dargis R."/>
            <person name="Nielsen X.C."/>
            <person name="Skovgaard O."/>
            <person name="Fuursted K."/>
            <person name="Christensen J.J."/>
        </authorList>
    </citation>
    <scope>NUCLEOTIDE SEQUENCE [LARGE SCALE GENOMIC DNA]</scope>
    <source>
        <strain evidence="6">CCUG28094</strain>
    </source>
</reference>
<dbReference type="Proteomes" id="UP001179483">
    <property type="component" value="Chromosome"/>
</dbReference>
<evidence type="ECO:0000313" key="2">
    <source>
        <dbReference type="EMBL" id="AMB98251.1"/>
    </source>
</evidence>
<feature type="domain" description="YlxR" evidence="1">
    <location>
        <begin position="9"/>
        <end position="82"/>
    </location>
</feature>
<dbReference type="EMBL" id="CP014162">
    <property type="protein sequence ID" value="AMB98251.1"/>
    <property type="molecule type" value="Genomic_DNA"/>
</dbReference>
<dbReference type="SUPFAM" id="SSF64376">
    <property type="entry name" value="YlxR-like"/>
    <property type="match status" value="1"/>
</dbReference>
<accession>A0A0U4VXK0</accession>
<sequence>MKQRKIPMRKCVVTNEMFPKKELIRIVRNPEGVVEIDPTGKKNGRGAYVSLDPEVVQKAWDKHMLDRHLNVSISDDFYSELKAYVAHQKARKELFENEQ</sequence>
<gene>
    <name evidence="2" type="ORF">AWM74_08520</name>
    <name evidence="3" type="ORF">IMX20_04110</name>
    <name evidence="4" type="ORF">OZ415_04345</name>
    <name evidence="5" type="ORF">PML80_04180</name>
</gene>
<evidence type="ECO:0000313" key="6">
    <source>
        <dbReference type="Proteomes" id="UP000067698"/>
    </source>
</evidence>
<dbReference type="EMBL" id="CP063065">
    <property type="protein sequence ID" value="QOQ79866.1"/>
    <property type="molecule type" value="Genomic_DNA"/>
</dbReference>
<dbReference type="GO" id="GO:0003677">
    <property type="term" value="F:DNA binding"/>
    <property type="evidence" value="ECO:0007669"/>
    <property type="project" value="UniProtKB-KW"/>
</dbReference>
<organism evidence="3 7">
    <name type="scientific">Aerococcus urinaeequi</name>
    <dbReference type="NCBI Taxonomy" id="51665"/>
    <lineage>
        <taxon>Bacteria</taxon>
        <taxon>Bacillati</taxon>
        <taxon>Bacillota</taxon>
        <taxon>Bacilli</taxon>
        <taxon>Lactobacillales</taxon>
        <taxon>Aerococcaceae</taxon>
        <taxon>Aerococcus</taxon>
    </lineage>
</organism>
<evidence type="ECO:0000313" key="3">
    <source>
        <dbReference type="EMBL" id="QOQ79866.1"/>
    </source>
</evidence>
<dbReference type="InterPro" id="IPR035931">
    <property type="entry name" value="YlxR-like_sf"/>
</dbReference>
<keyword evidence="2" id="KW-0238">DNA-binding</keyword>
<evidence type="ECO:0000313" key="7">
    <source>
        <dbReference type="Proteomes" id="UP000595091"/>
    </source>
</evidence>
<dbReference type="NCBIfam" id="NF047356">
    <property type="entry name" value="RNA_bind_RnpM"/>
    <property type="match status" value="1"/>
</dbReference>
<dbReference type="Gene3D" id="3.30.1230.10">
    <property type="entry name" value="YlxR-like"/>
    <property type="match status" value="1"/>
</dbReference>
<dbReference type="KEGG" id="aui:APT62_05470"/>
<reference evidence="5" key="5">
    <citation type="submission" date="2023-01" db="EMBL/GenBank/DDBJ databases">
        <title>Oxazolidinone resistance genes in florfenicol resistant enterococci from beef cattle and veal calves at slaughter.</title>
        <authorList>
            <person name="Biggel M."/>
        </authorList>
    </citation>
    <scope>NUCLEOTIDE SEQUENCE</scope>
    <source>
        <strain evidence="5">K79-1</strain>
    </source>
</reference>
<dbReference type="Proteomes" id="UP001164714">
    <property type="component" value="Chromosome"/>
</dbReference>
<protein>
    <submittedName>
        <fullName evidence="2">DNA-binding protein</fullName>
    </submittedName>
    <submittedName>
        <fullName evidence="3">YlxR family protein</fullName>
    </submittedName>
</protein>
<dbReference type="Proteomes" id="UP000595091">
    <property type="component" value="Chromosome"/>
</dbReference>
<dbReference type="GeneID" id="92867604"/>
<dbReference type="OrthoDB" id="9813251at2"/>
<proteinExistence type="predicted"/>
<dbReference type="InterPro" id="IPR037465">
    <property type="entry name" value="YlxR"/>
</dbReference>
<reference evidence="4" key="4">
    <citation type="submission" date="2022-12" db="EMBL/GenBank/DDBJ databases">
        <title>Whole genome sequence analysis of a duck derived balloon bacteium Aerococcus urinaeequi henan2020.</title>
        <authorList>
            <person name="Zhang H."/>
            <person name="Qiao H.X."/>
            <person name="Bian C.Z."/>
            <person name="Shu J.C."/>
        </authorList>
    </citation>
    <scope>NUCLEOTIDE SEQUENCE</scope>
    <source>
        <strain evidence="4">2020-HN-1</strain>
    </source>
</reference>
<dbReference type="EMBL" id="CP116590">
    <property type="protein sequence ID" value="WCG38531.1"/>
    <property type="molecule type" value="Genomic_DNA"/>
</dbReference>
<name>A0A0U4VXK0_9LACT</name>
<reference evidence="3 7" key="3">
    <citation type="submission" date="2020-10" db="EMBL/GenBank/DDBJ databases">
        <title>Plasmid carrying two tetracycline resistance determinant.</title>
        <authorList>
            <person name="Yang Q."/>
        </authorList>
    </citation>
    <scope>NUCLEOTIDE SEQUENCE [LARGE SCALE GENOMIC DNA]</scope>
    <source>
        <strain evidence="3 7">T43</strain>
    </source>
</reference>
<evidence type="ECO:0000259" key="1">
    <source>
        <dbReference type="Pfam" id="PF04296"/>
    </source>
</evidence>
<dbReference type="Proteomes" id="UP000067698">
    <property type="component" value="Chromosome"/>
</dbReference>
<dbReference type="CDD" id="cd00279">
    <property type="entry name" value="YlxR"/>
    <property type="match status" value="1"/>
</dbReference>
<dbReference type="PANTHER" id="PTHR34215:SF1">
    <property type="entry name" value="YLXR DOMAIN-CONTAINING PROTEIN"/>
    <property type="match status" value="1"/>
</dbReference>
<dbReference type="EMBL" id="CP114063">
    <property type="protein sequence ID" value="WAT25301.1"/>
    <property type="molecule type" value="Genomic_DNA"/>
</dbReference>
<dbReference type="Pfam" id="PF04296">
    <property type="entry name" value="YlxR"/>
    <property type="match status" value="1"/>
</dbReference>
<dbReference type="InterPro" id="IPR007393">
    <property type="entry name" value="YlxR_dom"/>
</dbReference>
<dbReference type="AlphaFoldDB" id="A0A0U4VXK0"/>
<evidence type="ECO:0000313" key="5">
    <source>
        <dbReference type="EMBL" id="WCG38531.1"/>
    </source>
</evidence>